<gene>
    <name evidence="2" type="ORF">SNE40_023418</name>
</gene>
<comment type="caution">
    <text evidence="2">The sequence shown here is derived from an EMBL/GenBank/DDBJ whole genome shotgun (WGS) entry which is preliminary data.</text>
</comment>
<accession>A0AAN8G761</accession>
<feature type="compositionally biased region" description="Polar residues" evidence="1">
    <location>
        <begin position="23"/>
        <end position="34"/>
    </location>
</feature>
<evidence type="ECO:0000256" key="1">
    <source>
        <dbReference type="SAM" id="MobiDB-lite"/>
    </source>
</evidence>
<feature type="region of interest" description="Disordered" evidence="1">
    <location>
        <begin position="18"/>
        <end position="52"/>
    </location>
</feature>
<keyword evidence="3" id="KW-1185">Reference proteome</keyword>
<reference evidence="2 3" key="1">
    <citation type="submission" date="2024-01" db="EMBL/GenBank/DDBJ databases">
        <title>The genome of the rayed Mediterranean limpet Patella caerulea (Linnaeus, 1758).</title>
        <authorList>
            <person name="Anh-Thu Weber A."/>
            <person name="Halstead-Nussloch G."/>
        </authorList>
    </citation>
    <scope>NUCLEOTIDE SEQUENCE [LARGE SCALE GENOMIC DNA]</scope>
    <source>
        <strain evidence="2">AATW-2023a</strain>
        <tissue evidence="2">Whole specimen</tissue>
    </source>
</reference>
<protein>
    <submittedName>
        <fullName evidence="2">Uncharacterized protein</fullName>
    </submittedName>
</protein>
<dbReference type="Proteomes" id="UP001347796">
    <property type="component" value="Unassembled WGS sequence"/>
</dbReference>
<feature type="compositionally biased region" description="Basic and acidic residues" evidence="1">
    <location>
        <begin position="35"/>
        <end position="50"/>
    </location>
</feature>
<dbReference type="AlphaFoldDB" id="A0AAN8G761"/>
<proteinExistence type="predicted"/>
<dbReference type="EMBL" id="JAZGQO010000021">
    <property type="protein sequence ID" value="KAK6166798.1"/>
    <property type="molecule type" value="Genomic_DNA"/>
</dbReference>
<sequence length="202" mass="23368">MNFSDVYKKSGSTYRRLKEGSLPTLNLPQKSVTTKKLDPKKPPNPRKTEEQEGPECLCVKEVTFQMLQQSSLGQIPASWLCQSTNDYIYLLKTEDNRIKYHLTIDKDLNCEVRYDNFLFPVKIKATSIDLLIRTVENRKICTGITSKHLQTYSQLEPSTAKYFRHINLFMDTSQNISYESCVRATVCKGFVEDIQKEICLSY</sequence>
<name>A0AAN8G761_PATCE</name>
<evidence type="ECO:0000313" key="2">
    <source>
        <dbReference type="EMBL" id="KAK6166798.1"/>
    </source>
</evidence>
<evidence type="ECO:0000313" key="3">
    <source>
        <dbReference type="Proteomes" id="UP001347796"/>
    </source>
</evidence>
<organism evidence="2 3">
    <name type="scientific">Patella caerulea</name>
    <name type="common">Rayed Mediterranean limpet</name>
    <dbReference type="NCBI Taxonomy" id="87958"/>
    <lineage>
        <taxon>Eukaryota</taxon>
        <taxon>Metazoa</taxon>
        <taxon>Spiralia</taxon>
        <taxon>Lophotrochozoa</taxon>
        <taxon>Mollusca</taxon>
        <taxon>Gastropoda</taxon>
        <taxon>Patellogastropoda</taxon>
        <taxon>Patelloidea</taxon>
        <taxon>Patellidae</taxon>
        <taxon>Patella</taxon>
    </lineage>
</organism>